<name>A0A2R5G033_NOSCO</name>
<keyword evidence="1" id="KW-0175">Coiled coil</keyword>
<dbReference type="AlphaFoldDB" id="A0A2R5G033"/>
<protein>
    <submittedName>
        <fullName evidence="3">Uncharacterized protein</fullName>
    </submittedName>
</protein>
<gene>
    <name evidence="3" type="ORF">NIES4072_51350</name>
</gene>
<dbReference type="Proteomes" id="UP000245124">
    <property type="component" value="Unassembled WGS sequence"/>
</dbReference>
<feature type="coiled-coil region" evidence="1">
    <location>
        <begin position="571"/>
        <end position="623"/>
    </location>
</feature>
<evidence type="ECO:0000256" key="1">
    <source>
        <dbReference type="SAM" id="Coils"/>
    </source>
</evidence>
<feature type="coiled-coil region" evidence="1">
    <location>
        <begin position="966"/>
        <end position="1004"/>
    </location>
</feature>
<comment type="caution">
    <text evidence="3">The sequence shown here is derived from an EMBL/GenBank/DDBJ whole genome shotgun (WGS) entry which is preliminary data.</text>
</comment>
<keyword evidence="2" id="KW-0812">Transmembrane</keyword>
<organism evidence="3 4">
    <name type="scientific">Nostoc commune NIES-4072</name>
    <dbReference type="NCBI Taxonomy" id="2005467"/>
    <lineage>
        <taxon>Bacteria</taxon>
        <taxon>Bacillati</taxon>
        <taxon>Cyanobacteriota</taxon>
        <taxon>Cyanophyceae</taxon>
        <taxon>Nostocales</taxon>
        <taxon>Nostocaceae</taxon>
        <taxon>Nostoc</taxon>
    </lineage>
</organism>
<feature type="transmembrane region" description="Helical" evidence="2">
    <location>
        <begin position="124"/>
        <end position="145"/>
    </location>
</feature>
<keyword evidence="2" id="KW-0472">Membrane</keyword>
<keyword evidence="4" id="KW-1185">Reference proteome</keyword>
<sequence>MFQGVLTIWASNWLSLGLAPIIAQESLTPEEASVLFSGPKFLVALLAGVLMAFAFQLLLTNFSVAVGISSWEIDSDSDDESESLGSKIRSVQTKIGVWALLTVSIALFIASFLAVKLSLIESEFLGAIIGVVIWATYFSLVIWFGSSAVGSFIGSIASTVTSGFQTLMGTATAGISANTAKKQLVSTAEDITAAVRRELTSGFNPEDIRNTLQSSLGSLQLPKLDITEIRNQFDQLLKDTDLQSVANSDLLRNINRQTFVDLISSRTDLSQEEINRIADQFQGAWQQALNRSNPTEQVINLLKSATPEELNSEQLGERLQELVTVGGGNGKQTNGVIKQAIQYGLSAAAPVVMERVNLSNIDVNKITNQLQKLKEKVQDVDVNQITEQLQKFRDEATEQVSARLPISPENTIKADVEDYILNSFPWHFNRITLRDEFKELIYDVNADPTTVRRELEELNLEYFANLLKQRGDISEARVKEISEQMESDRSEVLETVKQAQAREKGQDFRSRIEDYLRSTEKEQLNPEGIERDFARLVENPEAGFEDLSSRFGQFDRDTYVQLLQQRQDINEEEANNIVSQLESNRDNFLNRARELQEQAKARADELRQRVEDYLRNTNKDELNPESIKREFQLLLDDPQAGISQLTSRLSQFDRDTLVQLLSQRQDLSEEQINQTLDQIEAVRDSILQVPQQAREQYEKTTKAIAEYLRNTNLEELDPEGIRSDLEKLLDDPKAGALALRDRLSHVDRETLVKLVSQRGDLSQEQVNQIIDQAQDAIANIVRAPRRLAKRTAQQALDFEANLEEYLRNTNKEELNPEAIKRDLQLLLSSPRAGIGSLSDRASKIDRSTIVALLSQREDISEEEANRIVDQIESVRTSIVEQFQQIQQRVQSVLDGVFAKVRNYLNSLDRFELNYEGIKQDFAKVFDDPQAGFEALRDRLSQFDRDTLVAVISSREDISQENANRIIDQIEAARDSVLQRAERIQQETQKRLKAIQQQAKKQAQETKKTVANAAWWLFGTALTSLAASAIAGAVAVTGLPLPR</sequence>
<proteinExistence type="predicted"/>
<feature type="transmembrane region" description="Helical" evidence="2">
    <location>
        <begin position="6"/>
        <end position="23"/>
    </location>
</feature>
<feature type="coiled-coil region" evidence="1">
    <location>
        <begin position="356"/>
        <end position="383"/>
    </location>
</feature>
<keyword evidence="2" id="KW-1133">Transmembrane helix</keyword>
<dbReference type="EMBL" id="BDUD01000001">
    <property type="protein sequence ID" value="GBG21451.1"/>
    <property type="molecule type" value="Genomic_DNA"/>
</dbReference>
<evidence type="ECO:0000256" key="2">
    <source>
        <dbReference type="SAM" id="Phobius"/>
    </source>
</evidence>
<feature type="transmembrane region" description="Helical" evidence="2">
    <location>
        <begin position="43"/>
        <end position="68"/>
    </location>
</feature>
<feature type="transmembrane region" description="Helical" evidence="2">
    <location>
        <begin position="1013"/>
        <end position="1040"/>
    </location>
</feature>
<dbReference type="RefSeq" id="WP_109011349.1">
    <property type="nucleotide sequence ID" value="NZ_BDUD01000001.1"/>
</dbReference>
<evidence type="ECO:0000313" key="3">
    <source>
        <dbReference type="EMBL" id="GBG21451.1"/>
    </source>
</evidence>
<dbReference type="OrthoDB" id="415154at2"/>
<accession>A0A2R5G033</accession>
<feature type="transmembrane region" description="Helical" evidence="2">
    <location>
        <begin position="95"/>
        <end position="115"/>
    </location>
</feature>
<evidence type="ECO:0000313" key="4">
    <source>
        <dbReference type="Proteomes" id="UP000245124"/>
    </source>
</evidence>
<reference evidence="3 4" key="1">
    <citation type="submission" date="2017-06" db="EMBL/GenBank/DDBJ databases">
        <title>Genome sequencing of cyanobaciteial culture collection at National Institute for Environmental Studies (NIES).</title>
        <authorList>
            <person name="Hirose Y."/>
            <person name="Shimura Y."/>
            <person name="Fujisawa T."/>
            <person name="Nakamura Y."/>
            <person name="Kawachi M."/>
        </authorList>
    </citation>
    <scope>NUCLEOTIDE SEQUENCE [LARGE SCALE GENOMIC DNA]</scope>
    <source>
        <strain evidence="3 4">NIES-4072</strain>
    </source>
</reference>